<gene>
    <name evidence="2" type="ORF">H7C19_33805</name>
</gene>
<evidence type="ECO:0000256" key="1">
    <source>
        <dbReference type="SAM" id="Phobius"/>
    </source>
</evidence>
<keyword evidence="3" id="KW-1185">Reference proteome</keyword>
<keyword evidence="1" id="KW-0472">Membrane</keyword>
<comment type="caution">
    <text evidence="2">The sequence shown here is derived from an EMBL/GenBank/DDBJ whole genome shotgun (WGS) entry which is preliminary data.</text>
</comment>
<feature type="transmembrane region" description="Helical" evidence="1">
    <location>
        <begin position="120"/>
        <end position="138"/>
    </location>
</feature>
<keyword evidence="1" id="KW-0812">Transmembrane</keyword>
<sequence length="424" mass="46078">MANPSRPPRNAKLREWRSGRAAAFRGEVLPYVRYVFQSGFALVLSAIGITLLAWYAGLLSKMPTAWPADIVGTAALALASVYAPLRTYMEPADTVYLLPVERALLSDVLRPSVRRAGIAGGLRALAVFAVFAPLYVRAPVTADAAPAGTAGWIALALSFALLGGWNAYAAWGERRCASAAWRFWLRGARWAVTALAAWALLTKALALSLPFAVLAAALVSAASLLAARHALPWDRVIAEEQGARRRWKGFLGWFVDVPNESPSPARRAWIAWIGDRLPRTRRYAWHYLYVKTMLRGEAFGAFWRWNAVLAVILAFAKQPSVDMIAYAIAVAVGGLQLTELGRIRFAEHASVVPLPPEGRRLAAAAAVRMAGVAAAVLLWLIAAVPSRPFDASLWLLALAAGLLWTGWLLPRRVAKPDEDDEDDA</sequence>
<feature type="transmembrane region" description="Helical" evidence="1">
    <location>
        <begin position="183"/>
        <end position="201"/>
    </location>
</feature>
<dbReference type="EMBL" id="JACJVP010000088">
    <property type="protein sequence ID" value="MBB6675649.1"/>
    <property type="molecule type" value="Genomic_DNA"/>
</dbReference>
<feature type="transmembrane region" description="Helical" evidence="1">
    <location>
        <begin position="207"/>
        <end position="227"/>
    </location>
</feature>
<evidence type="ECO:0000313" key="2">
    <source>
        <dbReference type="EMBL" id="MBB6675649.1"/>
    </source>
</evidence>
<feature type="transmembrane region" description="Helical" evidence="1">
    <location>
        <begin position="150"/>
        <end position="171"/>
    </location>
</feature>
<feature type="transmembrane region" description="Helical" evidence="1">
    <location>
        <begin position="34"/>
        <end position="58"/>
    </location>
</feature>
<dbReference type="RefSeq" id="WP_185673492.1">
    <property type="nucleotide sequence ID" value="NZ_JACJVP010000088.1"/>
</dbReference>
<proteinExistence type="predicted"/>
<keyword evidence="1" id="KW-1133">Transmembrane helix</keyword>
<feature type="transmembrane region" description="Helical" evidence="1">
    <location>
        <begin position="361"/>
        <end position="385"/>
    </location>
</feature>
<reference evidence="2 3" key="1">
    <citation type="submission" date="2020-08" db="EMBL/GenBank/DDBJ databases">
        <title>Cohnella phylogeny.</title>
        <authorList>
            <person name="Dunlap C."/>
        </authorList>
    </citation>
    <scope>NUCLEOTIDE SEQUENCE [LARGE SCALE GENOMIC DNA]</scope>
    <source>
        <strain evidence="2 3">DSM 28246</strain>
    </source>
</reference>
<organism evidence="2 3">
    <name type="scientific">Cohnella nanjingensis</name>
    <dbReference type="NCBI Taxonomy" id="1387779"/>
    <lineage>
        <taxon>Bacteria</taxon>
        <taxon>Bacillati</taxon>
        <taxon>Bacillota</taxon>
        <taxon>Bacilli</taxon>
        <taxon>Bacillales</taxon>
        <taxon>Paenibacillaceae</taxon>
        <taxon>Cohnella</taxon>
    </lineage>
</organism>
<accession>A0A7X0S0Y4</accession>
<protein>
    <submittedName>
        <fullName evidence="2">ABC transporter permease</fullName>
    </submittedName>
</protein>
<name>A0A7X0S0Y4_9BACL</name>
<evidence type="ECO:0000313" key="3">
    <source>
        <dbReference type="Proteomes" id="UP000547209"/>
    </source>
</evidence>
<dbReference type="Proteomes" id="UP000547209">
    <property type="component" value="Unassembled WGS sequence"/>
</dbReference>
<dbReference type="InterPro" id="IPR010288">
    <property type="entry name" value="EcsB_ABC"/>
</dbReference>
<dbReference type="Pfam" id="PF05975">
    <property type="entry name" value="EcsB"/>
    <property type="match status" value="1"/>
</dbReference>
<feature type="transmembrane region" description="Helical" evidence="1">
    <location>
        <begin position="64"/>
        <end position="85"/>
    </location>
</feature>
<dbReference type="AlphaFoldDB" id="A0A7X0S0Y4"/>
<dbReference type="GO" id="GO:0016020">
    <property type="term" value="C:membrane"/>
    <property type="evidence" value="ECO:0007669"/>
    <property type="project" value="InterPro"/>
</dbReference>
<feature type="transmembrane region" description="Helical" evidence="1">
    <location>
        <begin position="391"/>
        <end position="409"/>
    </location>
</feature>